<dbReference type="Proteomes" id="UP000827092">
    <property type="component" value="Unassembled WGS sequence"/>
</dbReference>
<dbReference type="FunFam" id="6.10.250.3410:FF:000001">
    <property type="entry name" value="Protein DBF4 homolog A"/>
    <property type="match status" value="1"/>
</dbReference>
<proteinExistence type="predicted"/>
<dbReference type="InterPro" id="IPR051590">
    <property type="entry name" value="Replication_Regulatory_Kinase"/>
</dbReference>
<evidence type="ECO:0000256" key="5">
    <source>
        <dbReference type="SAM" id="MobiDB-lite"/>
    </source>
</evidence>
<dbReference type="PROSITE" id="PS51265">
    <property type="entry name" value="ZF_DBF4"/>
    <property type="match status" value="1"/>
</dbReference>
<keyword evidence="1" id="KW-0479">Metal-binding</keyword>
<dbReference type="GO" id="GO:0010571">
    <property type="term" value="P:positive regulation of nuclear cell cycle DNA replication"/>
    <property type="evidence" value="ECO:0007669"/>
    <property type="project" value="TreeGrafter"/>
</dbReference>
<gene>
    <name evidence="7" type="ORF">JTE90_011773</name>
</gene>
<dbReference type="GO" id="GO:0008270">
    <property type="term" value="F:zinc ion binding"/>
    <property type="evidence" value="ECO:0007669"/>
    <property type="project" value="UniProtKB-KW"/>
</dbReference>
<feature type="region of interest" description="Disordered" evidence="5">
    <location>
        <begin position="677"/>
        <end position="704"/>
    </location>
</feature>
<evidence type="ECO:0000313" key="7">
    <source>
        <dbReference type="EMBL" id="KAG8199305.1"/>
    </source>
</evidence>
<sequence>MCPSYKHKVPPESCLKGQVFFIWSNQQSLQFAQYQISLLGGRIDNFLSKDITTILIEDTQLIAAQYYPTDLAVRQAYAQGGIADSLNHPGIVYNLPSTSRGYSLLASSPGVNSPLRVISFAQQWGIQVLGIAYFMSCIDPIVKSIAHLIHPPKKSQNVSNLTGCYIKFECYHKKFRPCYKMFNSDPERLMPLRNANILVKPEACNVILEKPITPKQLPFNHMDTSHKALFETKPPMKANEKKYPNKLKPKEDNNYCECCRTHFSDLKLHIKSANHQKFVANEKNYETVNNILKMLPSAQEFMQKHQKPAQPTDVIIHNGELMNTNSVAAVDFSMPLNLHVKKVESPVFHFPAKPFESNLPLNLHVKKQEEIPIPLDLHVIKHKSIKVETLPQPMPAIEPPTMAFPNEDIAPSVCKSEIDVVGLKTDSPQDNNLVEPKVEPKEFLVPEVTDVLPNDPLPAVDPVLDKANPTQLYLKNFESYWLDSLPCEMDDIIFDDNIFDFDDSKQKFTAIEETESMEPVEAFPPVSDMPQSPGLVSGISTDVKMTSVANTSLMNSPVDVKDIVVKPELVDAPEPFSPVCKTGQEFKNCISPVVNEKEDFSGSFDVKSNNNFYDEKQDMDVSPSCPNTMAGKASEQMFSSDSSDDENESVFISNVLNIITTNSDSEMKIDREICEDDSASNSKSNTHRKISPLCTSSTKPENTDVQQMSPVIHSDNFKMSPVIHSDNLKMSPVIHSDNLKMYPVIHSGNLKMSPVINSDNLKMSPVINPIGTFNDDSGIAHTKSEDSISLGSRIIAPSHGVQQTSISRSTTICAADSEPSCTSTLAVSCSSITTDAYATSVSYDNADQSCAASNVSFPVSNTGALERHISSDRTCILNPQPLQVTTIDESFIKEIRNSVQSKLNSKTELSHKSGKDLMSSTKYRLTNKENTYVGIQPLCTASPPEVQPLEIPKRQKLFHKKPVRKLKKLPSLWSVSILPGKGVKLKFTCIQPESFVPVESDEEDIASAVPPESQ</sequence>
<dbReference type="GO" id="GO:0031431">
    <property type="term" value="C:Dbf4-dependent protein kinase complex"/>
    <property type="evidence" value="ECO:0007669"/>
    <property type="project" value="TreeGrafter"/>
</dbReference>
<dbReference type="GO" id="GO:0003676">
    <property type="term" value="F:nucleic acid binding"/>
    <property type="evidence" value="ECO:0007669"/>
    <property type="project" value="InterPro"/>
</dbReference>
<keyword evidence="2 4" id="KW-0863">Zinc-finger</keyword>
<evidence type="ECO:0000256" key="3">
    <source>
        <dbReference type="ARBA" id="ARBA00022833"/>
    </source>
</evidence>
<organism evidence="7 8">
    <name type="scientific">Oedothorax gibbosus</name>
    <dbReference type="NCBI Taxonomy" id="931172"/>
    <lineage>
        <taxon>Eukaryota</taxon>
        <taxon>Metazoa</taxon>
        <taxon>Ecdysozoa</taxon>
        <taxon>Arthropoda</taxon>
        <taxon>Chelicerata</taxon>
        <taxon>Arachnida</taxon>
        <taxon>Araneae</taxon>
        <taxon>Araneomorphae</taxon>
        <taxon>Entelegynae</taxon>
        <taxon>Araneoidea</taxon>
        <taxon>Linyphiidae</taxon>
        <taxon>Erigoninae</taxon>
        <taxon>Oedothorax</taxon>
    </lineage>
</organism>
<protein>
    <recommendedName>
        <fullName evidence="6">DBF4-type domain-containing protein</fullName>
    </recommendedName>
</protein>
<dbReference type="InterPro" id="IPR006572">
    <property type="entry name" value="Znf_DBF"/>
</dbReference>
<comment type="caution">
    <text evidence="7">The sequence shown here is derived from an EMBL/GenBank/DDBJ whole genome shotgun (WGS) entry which is preliminary data.</text>
</comment>
<feature type="domain" description="DBF4-type" evidence="6">
    <location>
        <begin position="249"/>
        <end position="298"/>
    </location>
</feature>
<dbReference type="PANTHER" id="PTHR15375">
    <property type="entry name" value="ACTIVATOR OF S-PHASE KINASE-RELATED"/>
    <property type="match status" value="1"/>
</dbReference>
<keyword evidence="8" id="KW-1185">Reference proteome</keyword>
<evidence type="ECO:0000313" key="8">
    <source>
        <dbReference type="Proteomes" id="UP000827092"/>
    </source>
</evidence>
<dbReference type="EMBL" id="JAFNEN010000028">
    <property type="protein sequence ID" value="KAG8199305.1"/>
    <property type="molecule type" value="Genomic_DNA"/>
</dbReference>
<evidence type="ECO:0000256" key="4">
    <source>
        <dbReference type="PROSITE-ProRule" id="PRU00600"/>
    </source>
</evidence>
<dbReference type="PANTHER" id="PTHR15375:SF26">
    <property type="entry name" value="PROTEIN CHIFFON"/>
    <property type="match status" value="1"/>
</dbReference>
<feature type="compositionally biased region" description="Polar residues" evidence="5">
    <location>
        <begin position="693"/>
        <end position="704"/>
    </location>
</feature>
<reference evidence="7 8" key="1">
    <citation type="journal article" date="2022" name="Nat. Ecol. Evol.">
        <title>A masculinizing supergene underlies an exaggerated male reproductive morph in a spider.</title>
        <authorList>
            <person name="Hendrickx F."/>
            <person name="De Corte Z."/>
            <person name="Sonet G."/>
            <person name="Van Belleghem S.M."/>
            <person name="Kostlbacher S."/>
            <person name="Vangestel C."/>
        </authorList>
    </citation>
    <scope>NUCLEOTIDE SEQUENCE [LARGE SCALE GENOMIC DNA]</scope>
    <source>
        <strain evidence="7">W744_W776</strain>
    </source>
</reference>
<dbReference type="Pfam" id="PF07535">
    <property type="entry name" value="zf-DBF"/>
    <property type="match status" value="1"/>
</dbReference>
<dbReference type="Gene3D" id="6.10.250.3410">
    <property type="entry name" value="DBF zinc finger"/>
    <property type="match status" value="1"/>
</dbReference>
<dbReference type="InterPro" id="IPR038545">
    <property type="entry name" value="Znf_DBF_sf"/>
</dbReference>
<dbReference type="AlphaFoldDB" id="A0AAV6VRQ4"/>
<dbReference type="GO" id="GO:0043539">
    <property type="term" value="F:protein serine/threonine kinase activator activity"/>
    <property type="evidence" value="ECO:0007669"/>
    <property type="project" value="TreeGrafter"/>
</dbReference>
<dbReference type="SMART" id="SM00586">
    <property type="entry name" value="ZnF_DBF"/>
    <property type="match status" value="1"/>
</dbReference>
<evidence type="ECO:0000259" key="6">
    <source>
        <dbReference type="PROSITE" id="PS51265"/>
    </source>
</evidence>
<keyword evidence="3" id="KW-0862">Zinc</keyword>
<evidence type="ECO:0000256" key="1">
    <source>
        <dbReference type="ARBA" id="ARBA00022723"/>
    </source>
</evidence>
<dbReference type="GO" id="GO:1901987">
    <property type="term" value="P:regulation of cell cycle phase transition"/>
    <property type="evidence" value="ECO:0007669"/>
    <property type="project" value="TreeGrafter"/>
</dbReference>
<name>A0AAV6VRQ4_9ARAC</name>
<evidence type="ECO:0000256" key="2">
    <source>
        <dbReference type="ARBA" id="ARBA00022771"/>
    </source>
</evidence>
<accession>A0AAV6VRQ4</accession>